<name>A0A0E9QDZ9_ANGAN</name>
<organism evidence="1">
    <name type="scientific">Anguilla anguilla</name>
    <name type="common">European freshwater eel</name>
    <name type="synonym">Muraena anguilla</name>
    <dbReference type="NCBI Taxonomy" id="7936"/>
    <lineage>
        <taxon>Eukaryota</taxon>
        <taxon>Metazoa</taxon>
        <taxon>Chordata</taxon>
        <taxon>Craniata</taxon>
        <taxon>Vertebrata</taxon>
        <taxon>Euteleostomi</taxon>
        <taxon>Actinopterygii</taxon>
        <taxon>Neopterygii</taxon>
        <taxon>Teleostei</taxon>
        <taxon>Anguilliformes</taxon>
        <taxon>Anguillidae</taxon>
        <taxon>Anguilla</taxon>
    </lineage>
</organism>
<dbReference type="EMBL" id="GBXM01094259">
    <property type="protein sequence ID" value="JAH14318.1"/>
    <property type="molecule type" value="Transcribed_RNA"/>
</dbReference>
<sequence length="47" mass="5287">MKLPSLMPSNHTSRTARHFPVFTVFKASLFLRSQTLPCNAPNSKITL</sequence>
<reference evidence="1" key="1">
    <citation type="submission" date="2014-11" db="EMBL/GenBank/DDBJ databases">
        <authorList>
            <person name="Amaro Gonzalez C."/>
        </authorList>
    </citation>
    <scope>NUCLEOTIDE SEQUENCE</scope>
</reference>
<accession>A0A0E9QDZ9</accession>
<evidence type="ECO:0000313" key="1">
    <source>
        <dbReference type="EMBL" id="JAH14318.1"/>
    </source>
</evidence>
<protein>
    <submittedName>
        <fullName evidence="1">Uncharacterized protein</fullName>
    </submittedName>
</protein>
<proteinExistence type="predicted"/>
<reference evidence="1" key="2">
    <citation type="journal article" date="2015" name="Fish Shellfish Immunol.">
        <title>Early steps in the European eel (Anguilla anguilla)-Vibrio vulnificus interaction in the gills: Role of the RtxA13 toxin.</title>
        <authorList>
            <person name="Callol A."/>
            <person name="Pajuelo D."/>
            <person name="Ebbesson L."/>
            <person name="Teles M."/>
            <person name="MacKenzie S."/>
            <person name="Amaro C."/>
        </authorList>
    </citation>
    <scope>NUCLEOTIDE SEQUENCE</scope>
</reference>
<dbReference type="AlphaFoldDB" id="A0A0E9QDZ9"/>